<reference evidence="2" key="2">
    <citation type="journal article" date="2021" name="PeerJ">
        <title>Extensive microbial diversity within the chicken gut microbiome revealed by metagenomics and culture.</title>
        <authorList>
            <person name="Gilroy R."/>
            <person name="Ravi A."/>
            <person name="Getino M."/>
            <person name="Pursley I."/>
            <person name="Horton D.L."/>
            <person name="Alikhan N.F."/>
            <person name="Baker D."/>
            <person name="Gharbi K."/>
            <person name="Hall N."/>
            <person name="Watson M."/>
            <person name="Adriaenssens E.M."/>
            <person name="Foster-Nyarko E."/>
            <person name="Jarju S."/>
            <person name="Secka A."/>
            <person name="Antonio M."/>
            <person name="Oren A."/>
            <person name="Chaudhuri R.R."/>
            <person name="La Ragione R."/>
            <person name="Hildebrand F."/>
            <person name="Pallen M.J."/>
        </authorList>
    </citation>
    <scope>NUCLEOTIDE SEQUENCE</scope>
    <source>
        <strain evidence="2">CHK181-108</strain>
    </source>
</reference>
<protein>
    <submittedName>
        <fullName evidence="2">Uncharacterized protein</fullName>
    </submittedName>
</protein>
<feature type="non-terminal residue" evidence="2">
    <location>
        <position position="1"/>
    </location>
</feature>
<dbReference type="Proteomes" id="UP000824165">
    <property type="component" value="Unassembled WGS sequence"/>
</dbReference>
<evidence type="ECO:0000256" key="1">
    <source>
        <dbReference type="SAM" id="MobiDB-lite"/>
    </source>
</evidence>
<feature type="compositionally biased region" description="Acidic residues" evidence="1">
    <location>
        <begin position="248"/>
        <end position="269"/>
    </location>
</feature>
<proteinExistence type="predicted"/>
<dbReference type="AlphaFoldDB" id="A0A9D1KQR5"/>
<feature type="region of interest" description="Disordered" evidence="1">
    <location>
        <begin position="229"/>
        <end position="269"/>
    </location>
</feature>
<name>A0A9D1KQR5_9FIRM</name>
<accession>A0A9D1KQR5</accession>
<gene>
    <name evidence="2" type="ORF">IAA60_08565</name>
</gene>
<comment type="caution">
    <text evidence="2">The sequence shown here is derived from an EMBL/GenBank/DDBJ whole genome shotgun (WGS) entry which is preliminary data.</text>
</comment>
<evidence type="ECO:0000313" key="2">
    <source>
        <dbReference type="EMBL" id="HIT85935.1"/>
    </source>
</evidence>
<sequence>KEGDAIIFDYDSDGYVDTIHKILSINNGTALNNVTKYDLLKGIVDTNPADDVYAIENGTFLNEAVKGLGCVGEDDDHVQYVLAPVYDRSGTSVDVIRNVRYTTDAGSLGTADWDNVAAYYAVDGDTESYSFASEDTPVYVFNGSGVRGNYTSLGTASSIVRSTFVSSGAGYLDSSKMNINLGLDDVDGENKNVNRINFVLMRVYDGDVQEVYYIRMNDDNSVDADFSAYSAPAAGDDDEEETAKTEAVEEEVVENEVVEEEVAEDTTVDTAEEVVEEVVEEVTEAPAE</sequence>
<dbReference type="EMBL" id="DVLU01000091">
    <property type="protein sequence ID" value="HIT85935.1"/>
    <property type="molecule type" value="Genomic_DNA"/>
</dbReference>
<evidence type="ECO:0000313" key="3">
    <source>
        <dbReference type="Proteomes" id="UP000824165"/>
    </source>
</evidence>
<organism evidence="2 3">
    <name type="scientific">Candidatus Ornithomonoglobus intestinigallinarum</name>
    <dbReference type="NCBI Taxonomy" id="2840894"/>
    <lineage>
        <taxon>Bacteria</taxon>
        <taxon>Bacillati</taxon>
        <taxon>Bacillota</taxon>
        <taxon>Clostridia</taxon>
        <taxon>Candidatus Ornithomonoglobus</taxon>
    </lineage>
</organism>
<reference evidence="2" key="1">
    <citation type="submission" date="2020-10" db="EMBL/GenBank/DDBJ databases">
        <authorList>
            <person name="Gilroy R."/>
        </authorList>
    </citation>
    <scope>NUCLEOTIDE SEQUENCE</scope>
    <source>
        <strain evidence="2">CHK181-108</strain>
    </source>
</reference>